<dbReference type="AlphaFoldDB" id="A0A562TN94"/>
<dbReference type="EMBL" id="VLLI01000019">
    <property type="protein sequence ID" value="TWI94566.1"/>
    <property type="molecule type" value="Genomic_DNA"/>
</dbReference>
<gene>
    <name evidence="1" type="ORF">JN11_04676</name>
</gene>
<comment type="caution">
    <text evidence="1">The sequence shown here is derived from an EMBL/GenBank/DDBJ whole genome shotgun (WGS) entry which is preliminary data.</text>
</comment>
<reference evidence="1 2" key="1">
    <citation type="submission" date="2019-07" db="EMBL/GenBank/DDBJ databases">
        <title>Genomic Encyclopedia of Archaeal and Bacterial Type Strains, Phase II (KMG-II): from individual species to whole genera.</title>
        <authorList>
            <person name="Goeker M."/>
        </authorList>
    </citation>
    <scope>NUCLEOTIDE SEQUENCE [LARGE SCALE GENOMIC DNA]</scope>
    <source>
        <strain evidence="1 2">ATCC BAA-1854</strain>
    </source>
</reference>
<evidence type="ECO:0000313" key="2">
    <source>
        <dbReference type="Proteomes" id="UP000317010"/>
    </source>
</evidence>
<name>A0A562TN94_9SPHI</name>
<organism evidence="1 2">
    <name type="scientific">Mucilaginibacter frigoritolerans</name>
    <dbReference type="NCBI Taxonomy" id="652788"/>
    <lineage>
        <taxon>Bacteria</taxon>
        <taxon>Pseudomonadati</taxon>
        <taxon>Bacteroidota</taxon>
        <taxon>Sphingobacteriia</taxon>
        <taxon>Sphingobacteriales</taxon>
        <taxon>Sphingobacteriaceae</taxon>
        <taxon>Mucilaginibacter</taxon>
    </lineage>
</organism>
<keyword evidence="2" id="KW-1185">Reference proteome</keyword>
<dbReference type="Proteomes" id="UP000317010">
    <property type="component" value="Unassembled WGS sequence"/>
</dbReference>
<sequence>MRYMILLWILQNHINKVGFIYCICDVAFEKTDYFLVFANAKTKLGFMSA</sequence>
<evidence type="ECO:0000313" key="1">
    <source>
        <dbReference type="EMBL" id="TWI94566.1"/>
    </source>
</evidence>
<proteinExistence type="predicted"/>
<accession>A0A562TN94</accession>
<protein>
    <submittedName>
        <fullName evidence="1">Uncharacterized protein</fullName>
    </submittedName>
</protein>